<dbReference type="Proteomes" id="UP000190064">
    <property type="component" value="Unassembled WGS sequence"/>
</dbReference>
<keyword evidence="1" id="KW-0472">Membrane</keyword>
<evidence type="ECO:0000313" key="3">
    <source>
        <dbReference type="Proteomes" id="UP000190064"/>
    </source>
</evidence>
<dbReference type="AlphaFoldDB" id="A0A1T1HAA4"/>
<reference evidence="2" key="1">
    <citation type="submission" date="2017-02" db="EMBL/GenBank/DDBJ databases">
        <title>Draft Genome Sequence of the Salt Water Bacterium Oceanospirillum linum ATCC 11336.</title>
        <authorList>
            <person name="Trachtenberg A.M."/>
            <person name="Carney J.G."/>
            <person name="Linnane J.D."/>
            <person name="Rheaume B.A."/>
            <person name="Pitts N.L."/>
            <person name="Mykles D.L."/>
            <person name="Maclea K.S."/>
        </authorList>
    </citation>
    <scope>NUCLEOTIDE SEQUENCE [LARGE SCALE GENOMIC DNA]</scope>
    <source>
        <strain evidence="2">ATCC 11336</strain>
    </source>
</reference>
<feature type="transmembrane region" description="Helical" evidence="1">
    <location>
        <begin position="63"/>
        <end position="81"/>
    </location>
</feature>
<name>A0A1T1HAA4_OCELI</name>
<evidence type="ECO:0000313" key="2">
    <source>
        <dbReference type="EMBL" id="OOV86788.1"/>
    </source>
</evidence>
<accession>A0A1T1HAA4</accession>
<protein>
    <submittedName>
        <fullName evidence="2">Uncharacterized protein</fullName>
    </submittedName>
</protein>
<proteinExistence type="predicted"/>
<comment type="caution">
    <text evidence="2">The sequence shown here is derived from an EMBL/GenBank/DDBJ whole genome shotgun (WGS) entry which is preliminary data.</text>
</comment>
<feature type="transmembrane region" description="Helical" evidence="1">
    <location>
        <begin position="38"/>
        <end position="56"/>
    </location>
</feature>
<keyword evidence="3" id="KW-1185">Reference proteome</keyword>
<dbReference type="RefSeq" id="WP_078319838.1">
    <property type="nucleotide sequence ID" value="NZ_FXTS01000005.1"/>
</dbReference>
<keyword evidence="1" id="KW-1133">Transmembrane helix</keyword>
<gene>
    <name evidence="2" type="ORF">BTA35_0210805</name>
</gene>
<keyword evidence="1" id="KW-0812">Transmembrane</keyword>
<evidence type="ECO:0000256" key="1">
    <source>
        <dbReference type="SAM" id="Phobius"/>
    </source>
</evidence>
<dbReference type="EMBL" id="MTSD02000004">
    <property type="protein sequence ID" value="OOV86788.1"/>
    <property type="molecule type" value="Genomic_DNA"/>
</dbReference>
<sequence>MWIVILVTVLIGALGEACLGRSSRQHWKEHLRDQSKVFLKASTWLTMVSIIGLIVVQFYYQGILLGLSSFLQLVAGAFLMQKALARTAISVGLRLNLALIAGPVCLTLLMLVIDVYQ</sequence>
<feature type="transmembrane region" description="Helical" evidence="1">
    <location>
        <begin position="93"/>
        <end position="116"/>
    </location>
</feature>
<organism evidence="2 3">
    <name type="scientific">Oceanospirillum linum</name>
    <dbReference type="NCBI Taxonomy" id="966"/>
    <lineage>
        <taxon>Bacteria</taxon>
        <taxon>Pseudomonadati</taxon>
        <taxon>Pseudomonadota</taxon>
        <taxon>Gammaproteobacteria</taxon>
        <taxon>Oceanospirillales</taxon>
        <taxon>Oceanospirillaceae</taxon>
        <taxon>Oceanospirillum</taxon>
    </lineage>
</organism>